<protein>
    <submittedName>
        <fullName evidence="1">Uncharacterized protein</fullName>
    </submittedName>
</protein>
<evidence type="ECO:0000313" key="2">
    <source>
        <dbReference type="Proteomes" id="UP000262699"/>
    </source>
</evidence>
<reference evidence="1 2" key="1">
    <citation type="journal article" date="2018" name="Nat. Biotechnol.">
        <title>A standardized bacterial taxonomy based on genome phylogeny substantially revises the tree of life.</title>
        <authorList>
            <person name="Parks D.H."/>
            <person name="Chuvochina M."/>
            <person name="Waite D.W."/>
            <person name="Rinke C."/>
            <person name="Skarshewski A."/>
            <person name="Chaumeil P.A."/>
            <person name="Hugenholtz P."/>
        </authorList>
    </citation>
    <scope>NUCLEOTIDE SEQUENCE [LARGE SCALE GENOMIC DNA]</scope>
    <source>
        <strain evidence="1">UBA9015</strain>
    </source>
</reference>
<dbReference type="Proteomes" id="UP000262699">
    <property type="component" value="Unassembled WGS sequence"/>
</dbReference>
<sequence length="76" mass="8330">MLTSILILTFAAANPTGQARARDAGSVSTIGQPTNTYGHAKASERAICLRNKVSKQNECRTRAEWTRVAAQMRPER</sequence>
<accession>A0A3D0WDB6</accession>
<gene>
    <name evidence="1" type="ORF">DEP91_11225</name>
</gene>
<proteinExistence type="predicted"/>
<organism evidence="1 2">
    <name type="scientific">Sphingomonas bacterium</name>
    <dbReference type="NCBI Taxonomy" id="1895847"/>
    <lineage>
        <taxon>Bacteria</taxon>
        <taxon>Pseudomonadati</taxon>
        <taxon>Pseudomonadota</taxon>
        <taxon>Alphaproteobacteria</taxon>
        <taxon>Sphingomonadales</taxon>
        <taxon>Sphingomonadaceae</taxon>
        <taxon>Sphingomonas</taxon>
    </lineage>
</organism>
<evidence type="ECO:0000313" key="1">
    <source>
        <dbReference type="EMBL" id="HCB76721.1"/>
    </source>
</evidence>
<dbReference type="EMBL" id="DOYJ01000312">
    <property type="protein sequence ID" value="HCB76721.1"/>
    <property type="molecule type" value="Genomic_DNA"/>
</dbReference>
<dbReference type="AlphaFoldDB" id="A0A3D0WDB6"/>
<comment type="caution">
    <text evidence="1">The sequence shown here is derived from an EMBL/GenBank/DDBJ whole genome shotgun (WGS) entry which is preliminary data.</text>
</comment>
<name>A0A3D0WDB6_9SPHN</name>